<evidence type="ECO:0000313" key="2">
    <source>
        <dbReference type="Proteomes" id="UP000298416"/>
    </source>
</evidence>
<dbReference type="AlphaFoldDB" id="A0A8X8Y9L9"/>
<organism evidence="1">
    <name type="scientific">Salvia splendens</name>
    <name type="common">Scarlet sage</name>
    <dbReference type="NCBI Taxonomy" id="180675"/>
    <lineage>
        <taxon>Eukaryota</taxon>
        <taxon>Viridiplantae</taxon>
        <taxon>Streptophyta</taxon>
        <taxon>Embryophyta</taxon>
        <taxon>Tracheophyta</taxon>
        <taxon>Spermatophyta</taxon>
        <taxon>Magnoliopsida</taxon>
        <taxon>eudicotyledons</taxon>
        <taxon>Gunneridae</taxon>
        <taxon>Pentapetalae</taxon>
        <taxon>asterids</taxon>
        <taxon>lamiids</taxon>
        <taxon>Lamiales</taxon>
        <taxon>Lamiaceae</taxon>
        <taxon>Nepetoideae</taxon>
        <taxon>Mentheae</taxon>
        <taxon>Salviinae</taxon>
        <taxon>Salvia</taxon>
        <taxon>Salvia subgen. Calosphace</taxon>
        <taxon>core Calosphace</taxon>
    </lineage>
</organism>
<dbReference type="EMBL" id="PNBA02000004">
    <property type="protein sequence ID" value="KAG6427564.1"/>
    <property type="molecule type" value="Genomic_DNA"/>
</dbReference>
<name>A0A8X8Y9L9_SALSN</name>
<gene>
    <name evidence="1" type="ORF">SASPL_111810</name>
</gene>
<comment type="caution">
    <text evidence="1">The sequence shown here is derived from an EMBL/GenBank/DDBJ whole genome shotgun (WGS) entry which is preliminary data.</text>
</comment>
<protein>
    <submittedName>
        <fullName evidence="1">Uncharacterized protein</fullName>
    </submittedName>
</protein>
<accession>A0A8X8Y9L9</accession>
<dbReference type="Proteomes" id="UP000298416">
    <property type="component" value="Unassembled WGS sequence"/>
</dbReference>
<reference evidence="1" key="1">
    <citation type="submission" date="2018-01" db="EMBL/GenBank/DDBJ databases">
        <authorList>
            <person name="Mao J.F."/>
        </authorList>
    </citation>
    <scope>NUCLEOTIDE SEQUENCE</scope>
    <source>
        <strain evidence="1">Huo1</strain>
        <tissue evidence="1">Leaf</tissue>
    </source>
</reference>
<keyword evidence="2" id="KW-1185">Reference proteome</keyword>
<sequence length="171" mass="19011">MSRCLKRLTNKALEFRFGFGFGFQFQFPPLFHLFNFNQSANSLFSLLRRSLFKSMDSLFFSSSNDDDDLFSNSFDQSFLPPSFADPGDSLYLVSFSWWKESVCGGAVVDDTTAVLYDATAQLNGGVGDQSIGGSEILVGLRREEEAGISGHGGEGDLALLSEWMFFTSLKW</sequence>
<reference evidence="1" key="2">
    <citation type="submission" date="2020-08" db="EMBL/GenBank/DDBJ databases">
        <title>Plant Genome Project.</title>
        <authorList>
            <person name="Zhang R.-G."/>
        </authorList>
    </citation>
    <scope>NUCLEOTIDE SEQUENCE</scope>
    <source>
        <strain evidence="1">Huo1</strain>
        <tissue evidence="1">Leaf</tissue>
    </source>
</reference>
<evidence type="ECO:0000313" key="1">
    <source>
        <dbReference type="EMBL" id="KAG6427564.1"/>
    </source>
</evidence>
<proteinExistence type="predicted"/>